<accession>A0ABW7WEA2</accession>
<evidence type="ECO:0000313" key="3">
    <source>
        <dbReference type="Proteomes" id="UP001611450"/>
    </source>
</evidence>
<keyword evidence="3" id="KW-1185">Reference proteome</keyword>
<evidence type="ECO:0000256" key="1">
    <source>
        <dbReference type="SAM" id="MobiDB-lite"/>
    </source>
</evidence>
<organism evidence="2 3">
    <name type="scientific">Nocardia beijingensis</name>
    <dbReference type="NCBI Taxonomy" id="95162"/>
    <lineage>
        <taxon>Bacteria</taxon>
        <taxon>Bacillati</taxon>
        <taxon>Actinomycetota</taxon>
        <taxon>Actinomycetes</taxon>
        <taxon>Mycobacteriales</taxon>
        <taxon>Nocardiaceae</taxon>
        <taxon>Nocardia</taxon>
    </lineage>
</organism>
<reference evidence="2 3" key="1">
    <citation type="submission" date="2024-10" db="EMBL/GenBank/DDBJ databases">
        <title>The Natural Products Discovery Center: Release of the First 8490 Sequenced Strains for Exploring Actinobacteria Biosynthetic Diversity.</title>
        <authorList>
            <person name="Kalkreuter E."/>
            <person name="Kautsar S.A."/>
            <person name="Yang D."/>
            <person name="Bader C.D."/>
            <person name="Teijaro C.N."/>
            <person name="Fluegel L."/>
            <person name="Davis C.M."/>
            <person name="Simpson J.R."/>
            <person name="Lauterbach L."/>
            <person name="Steele A.D."/>
            <person name="Gui C."/>
            <person name="Meng S."/>
            <person name="Li G."/>
            <person name="Viehrig K."/>
            <person name="Ye F."/>
            <person name="Su P."/>
            <person name="Kiefer A.F."/>
            <person name="Nichols A."/>
            <person name="Cepeda A.J."/>
            <person name="Yan W."/>
            <person name="Fan B."/>
            <person name="Jiang Y."/>
            <person name="Adhikari A."/>
            <person name="Zheng C.-J."/>
            <person name="Schuster L."/>
            <person name="Cowan T.M."/>
            <person name="Smanski M.J."/>
            <person name="Chevrette M.G."/>
            <person name="De Carvalho L.P.S."/>
            <person name="Shen B."/>
        </authorList>
    </citation>
    <scope>NUCLEOTIDE SEQUENCE [LARGE SCALE GENOMIC DNA]</scope>
    <source>
        <strain evidence="2 3">NPDC019626</strain>
    </source>
</reference>
<name>A0ABW7WEA2_9NOCA</name>
<dbReference type="EMBL" id="JBIRXV010000002">
    <property type="protein sequence ID" value="MFI2321303.1"/>
    <property type="molecule type" value="Genomic_DNA"/>
</dbReference>
<comment type="caution">
    <text evidence="2">The sequence shown here is derived from an EMBL/GenBank/DDBJ whole genome shotgun (WGS) entry which is preliminary data.</text>
</comment>
<dbReference type="Proteomes" id="UP001611450">
    <property type="component" value="Unassembled WGS sequence"/>
</dbReference>
<evidence type="ECO:0000313" key="2">
    <source>
        <dbReference type="EMBL" id="MFI2321303.1"/>
    </source>
</evidence>
<protein>
    <submittedName>
        <fullName evidence="2">Uncharacterized protein</fullName>
    </submittedName>
</protein>
<dbReference type="RefSeq" id="WP_396948687.1">
    <property type="nucleotide sequence ID" value="NZ_JBIRXV010000002.1"/>
</dbReference>
<sequence length="129" mass="14420">MTIHTTEWTMTSDITPESAYRDTDAPDSWRLSWLPDRRLTRGQALAGMSLDELLSDPHVVHDRTTQARAEAYADELGILRDHAVILLAKRMAARLGQELRPKGDPAPPGHGPRSRPTRARIPEPPFVHG</sequence>
<feature type="region of interest" description="Disordered" evidence="1">
    <location>
        <begin position="96"/>
        <end position="129"/>
    </location>
</feature>
<proteinExistence type="predicted"/>
<gene>
    <name evidence="2" type="ORF">ACH47G_12525</name>
</gene>